<dbReference type="PROSITE" id="PS50042">
    <property type="entry name" value="CNMP_BINDING_3"/>
    <property type="match status" value="1"/>
</dbReference>
<dbReference type="InterPro" id="IPR000595">
    <property type="entry name" value="cNMP-bd_dom"/>
</dbReference>
<comment type="caution">
    <text evidence="5">The sequence shown here is derived from an EMBL/GenBank/DDBJ whole genome shotgun (WGS) entry which is preliminary data.</text>
</comment>
<accession>W6JVK1</accession>
<dbReference type="InterPro" id="IPR046342">
    <property type="entry name" value="CBS_dom_sf"/>
</dbReference>
<dbReference type="PROSITE" id="PS51371">
    <property type="entry name" value="CBS"/>
    <property type="match status" value="2"/>
</dbReference>
<keyword evidence="1 2" id="KW-0129">CBS domain</keyword>
<dbReference type="AlphaFoldDB" id="W6JVK1"/>
<organism evidence="5 6">
    <name type="scientific">Nostocoides australiense Ben110</name>
    <dbReference type="NCBI Taxonomy" id="1193182"/>
    <lineage>
        <taxon>Bacteria</taxon>
        <taxon>Bacillati</taxon>
        <taxon>Actinomycetota</taxon>
        <taxon>Actinomycetes</taxon>
        <taxon>Micrococcales</taxon>
        <taxon>Intrasporangiaceae</taxon>
        <taxon>Nostocoides</taxon>
    </lineage>
</organism>
<dbReference type="Gene3D" id="2.60.120.10">
    <property type="entry name" value="Jelly Rolls"/>
    <property type="match status" value="1"/>
</dbReference>
<dbReference type="InterPro" id="IPR051257">
    <property type="entry name" value="Diverse_CBS-Domain"/>
</dbReference>
<evidence type="ECO:0000259" key="4">
    <source>
        <dbReference type="PROSITE" id="PS51371"/>
    </source>
</evidence>
<dbReference type="InterPro" id="IPR000644">
    <property type="entry name" value="CBS_dom"/>
</dbReference>
<dbReference type="CDD" id="cd04587">
    <property type="entry name" value="CBS_pair_CAP-ED_NT_Pol-beta-like_DUF294_assoc"/>
    <property type="match status" value="1"/>
</dbReference>
<dbReference type="Pfam" id="PF00571">
    <property type="entry name" value="CBS"/>
    <property type="match status" value="2"/>
</dbReference>
<protein>
    <submittedName>
        <fullName evidence="5">Putative CBS domain and cyclic nucleotide-regulated nucleotidyltransferase</fullName>
    </submittedName>
</protein>
<dbReference type="PANTHER" id="PTHR43080:SF2">
    <property type="entry name" value="CBS DOMAIN-CONTAINING PROTEIN"/>
    <property type="match status" value="1"/>
</dbReference>
<feature type="domain" description="Cyclic nucleotide-binding" evidence="3">
    <location>
        <begin position="19"/>
        <end position="117"/>
    </location>
</feature>
<dbReference type="InterPro" id="IPR005105">
    <property type="entry name" value="GlnD_Uridyltrans_N"/>
</dbReference>
<sequence>MALDVELAEIRDFLAAQEPFADLPQEALTRLVPRLTVEYHRRGTAIMTPGRDSVHLYVVRSGAVDMRDAIGTLVDRGEVGDCFGSTTLLGGNPSTFSVVAIEDTLTLAMGAATFAELCNDHREFGEFFDAQRTRRMAGAVAAKQASASGGAILKTRMSELARKAPITVSVRANVREAAQVMSDAGVSSLLVMDGERLAGIITDRDLRNRVLAAGRDGTTPLADVMSANPVTARADGLAFEAMLEMVARNIHHLPLMDGDQVIGVVTTTDLMRLEQANPVYIAGDIAKQKDSAGVAAAAARLPRVVESLVAQDASAADMGRIVTSVGDAVERRLIALAEERLGAPPVPYCWVTLGSRARMEQALAADQDNALIIDDAAQPADLDYFAQFAELVTGWLVEAGYPRCPGDVMATNPKWRITLREWKHVFGEWLNAPVPDAILRASIFFDMRPVAGDAQLYAELDDLVRSQAPSSKRFLSHLAGAAVANEPPVGFFRGFVLEKEGEHAHTLDIKRGGVGAVVDLARVHALALGLPARNTDERIAGAVAAKVMGAARGADLRDAFEFISYVRMSHQAAQVKAGTPPDNHISPDELSSFDKRHLREAFGIVRSAQSTLGTVYGTGKLG</sequence>
<dbReference type="OrthoDB" id="9814210at2"/>
<dbReference type="InterPro" id="IPR014710">
    <property type="entry name" value="RmlC-like_jellyroll"/>
</dbReference>
<evidence type="ECO:0000256" key="2">
    <source>
        <dbReference type="PROSITE-ProRule" id="PRU00703"/>
    </source>
</evidence>
<dbReference type="CDD" id="cd05401">
    <property type="entry name" value="NT_GlnE_GlnD_like"/>
    <property type="match status" value="1"/>
</dbReference>
<keyword evidence="5" id="KW-0808">Transferase</keyword>
<dbReference type="SUPFAM" id="SSF51206">
    <property type="entry name" value="cAMP-binding domain-like"/>
    <property type="match status" value="1"/>
</dbReference>
<gene>
    <name evidence="5" type="ORF">BN11_2290014</name>
</gene>
<dbReference type="InterPro" id="IPR018821">
    <property type="entry name" value="DUF294_put_nucleoTrafse_sb-bd"/>
</dbReference>
<dbReference type="STRING" id="1193182.BN11_2290014"/>
<feature type="domain" description="CBS" evidence="4">
    <location>
        <begin position="157"/>
        <end position="217"/>
    </location>
</feature>
<dbReference type="SMART" id="SM00100">
    <property type="entry name" value="cNMP"/>
    <property type="match status" value="1"/>
</dbReference>
<dbReference type="SUPFAM" id="SSF54631">
    <property type="entry name" value="CBS-domain pair"/>
    <property type="match status" value="1"/>
</dbReference>
<dbReference type="SMART" id="SM00116">
    <property type="entry name" value="CBS"/>
    <property type="match status" value="2"/>
</dbReference>
<evidence type="ECO:0000313" key="6">
    <source>
        <dbReference type="Proteomes" id="UP000035763"/>
    </source>
</evidence>
<name>W6JVK1_9MICO</name>
<dbReference type="GO" id="GO:0008773">
    <property type="term" value="F:[protein-PII] uridylyltransferase activity"/>
    <property type="evidence" value="ECO:0007669"/>
    <property type="project" value="InterPro"/>
</dbReference>
<feature type="domain" description="CBS" evidence="4">
    <location>
        <begin position="225"/>
        <end position="281"/>
    </location>
</feature>
<evidence type="ECO:0000256" key="1">
    <source>
        <dbReference type="ARBA" id="ARBA00023122"/>
    </source>
</evidence>
<reference evidence="5 6" key="1">
    <citation type="journal article" date="2013" name="ISME J.">
        <title>A metabolic model for members of the genus Tetrasphaera involved in enhanced biological phosphorus removal.</title>
        <authorList>
            <person name="Kristiansen R."/>
            <person name="Nguyen H.T.T."/>
            <person name="Saunders A.M."/>
            <person name="Nielsen J.L."/>
            <person name="Wimmer R."/>
            <person name="Le V.Q."/>
            <person name="McIlroy S.J."/>
            <person name="Petrovski S."/>
            <person name="Seviour R.J."/>
            <person name="Calteau A."/>
            <person name="Nielsen K.L."/>
            <person name="Nielsen P.H."/>
        </authorList>
    </citation>
    <scope>NUCLEOTIDE SEQUENCE [LARGE SCALE GENOMIC DNA]</scope>
    <source>
        <strain evidence="5 6">Ben110</strain>
    </source>
</reference>
<evidence type="ECO:0000259" key="3">
    <source>
        <dbReference type="PROSITE" id="PS50042"/>
    </source>
</evidence>
<dbReference type="PANTHER" id="PTHR43080">
    <property type="entry name" value="CBS DOMAIN-CONTAINING PROTEIN CBSX3, MITOCHONDRIAL"/>
    <property type="match status" value="1"/>
</dbReference>
<dbReference type="InterPro" id="IPR018490">
    <property type="entry name" value="cNMP-bd_dom_sf"/>
</dbReference>
<dbReference type="Pfam" id="PF00027">
    <property type="entry name" value="cNMP_binding"/>
    <property type="match status" value="1"/>
</dbReference>
<evidence type="ECO:0000313" key="5">
    <source>
        <dbReference type="EMBL" id="CCH73032.1"/>
    </source>
</evidence>
<proteinExistence type="predicted"/>
<dbReference type="RefSeq" id="WP_048698513.1">
    <property type="nucleotide sequence ID" value="NZ_HG764815.1"/>
</dbReference>
<dbReference type="Pfam" id="PF03445">
    <property type="entry name" value="DUF294"/>
    <property type="match status" value="1"/>
</dbReference>
<dbReference type="CDD" id="cd00038">
    <property type="entry name" value="CAP_ED"/>
    <property type="match status" value="1"/>
</dbReference>
<dbReference type="EMBL" id="CAJA01000145">
    <property type="protein sequence ID" value="CCH73032.1"/>
    <property type="molecule type" value="Genomic_DNA"/>
</dbReference>
<dbReference type="Gene3D" id="3.10.580.10">
    <property type="entry name" value="CBS-domain"/>
    <property type="match status" value="1"/>
</dbReference>
<dbReference type="Proteomes" id="UP000035763">
    <property type="component" value="Unassembled WGS sequence"/>
</dbReference>
<keyword evidence="6" id="KW-1185">Reference proteome</keyword>
<dbReference type="Pfam" id="PF10335">
    <property type="entry name" value="DUF294_C"/>
    <property type="match status" value="1"/>
</dbReference>